<evidence type="ECO:0000256" key="7">
    <source>
        <dbReference type="RuleBase" id="RU369025"/>
    </source>
</evidence>
<evidence type="ECO:0000256" key="6">
    <source>
        <dbReference type="ARBA" id="ARBA00023136"/>
    </source>
</evidence>
<feature type="domain" description="Mechanosensitive ion channel MscS" evidence="8">
    <location>
        <begin position="183"/>
        <end position="249"/>
    </location>
</feature>
<name>A0A545UEB6_9GAMM</name>
<dbReference type="GO" id="GO:0008381">
    <property type="term" value="F:mechanosensitive monoatomic ion channel activity"/>
    <property type="evidence" value="ECO:0007669"/>
    <property type="project" value="InterPro"/>
</dbReference>
<evidence type="ECO:0000313" key="12">
    <source>
        <dbReference type="Proteomes" id="UP000315439"/>
    </source>
</evidence>
<dbReference type="Pfam" id="PF21082">
    <property type="entry name" value="MS_channel_3rd"/>
    <property type="match status" value="1"/>
</dbReference>
<feature type="transmembrane region" description="Helical" evidence="7">
    <location>
        <begin position="138"/>
        <end position="157"/>
    </location>
</feature>
<organism evidence="11 12">
    <name type="scientific">Aliikangiella coralliicola</name>
    <dbReference type="NCBI Taxonomy" id="2592383"/>
    <lineage>
        <taxon>Bacteria</taxon>
        <taxon>Pseudomonadati</taxon>
        <taxon>Pseudomonadota</taxon>
        <taxon>Gammaproteobacteria</taxon>
        <taxon>Oceanospirillales</taxon>
        <taxon>Pleioneaceae</taxon>
        <taxon>Aliikangiella</taxon>
    </lineage>
</organism>
<reference evidence="11 12" key="1">
    <citation type="submission" date="2019-07" db="EMBL/GenBank/DDBJ databases">
        <title>Draft genome for Aliikangiella sp. M105.</title>
        <authorList>
            <person name="Wang G."/>
        </authorList>
    </citation>
    <scope>NUCLEOTIDE SEQUENCE [LARGE SCALE GENOMIC DNA]</scope>
    <source>
        <strain evidence="11 12">M105</strain>
    </source>
</reference>
<dbReference type="SUPFAM" id="SSF82689">
    <property type="entry name" value="Mechanosensitive channel protein MscS (YggB), C-terminal domain"/>
    <property type="match status" value="1"/>
</dbReference>
<dbReference type="PANTHER" id="PTHR30221">
    <property type="entry name" value="SMALL-CONDUCTANCE MECHANOSENSITIVE CHANNEL"/>
    <property type="match status" value="1"/>
</dbReference>
<dbReference type="GO" id="GO:0005886">
    <property type="term" value="C:plasma membrane"/>
    <property type="evidence" value="ECO:0007669"/>
    <property type="project" value="UniProtKB-SubCell"/>
</dbReference>
<comment type="subcellular location">
    <subcellularLocation>
        <location evidence="7">Cell inner membrane</location>
        <topology evidence="7">Multi-pass membrane protein</topology>
    </subcellularLocation>
    <subcellularLocation>
        <location evidence="1">Cell membrane</location>
        <topology evidence="1">Multi-pass membrane protein</topology>
    </subcellularLocation>
</comment>
<feature type="domain" description="Mechanosensitive ion channel MscS C-terminal" evidence="9">
    <location>
        <begin position="259"/>
        <end position="342"/>
    </location>
</feature>
<dbReference type="InterPro" id="IPR010920">
    <property type="entry name" value="LSM_dom_sf"/>
</dbReference>
<evidence type="ECO:0000313" key="11">
    <source>
        <dbReference type="EMBL" id="TQV87824.1"/>
    </source>
</evidence>
<comment type="similarity">
    <text evidence="2 7">Belongs to the MscS (TC 1.A.23) family.</text>
</comment>
<dbReference type="InterPro" id="IPR049278">
    <property type="entry name" value="MS_channel_C"/>
</dbReference>
<dbReference type="AlphaFoldDB" id="A0A545UEB6"/>
<keyword evidence="6 7" id="KW-0472">Membrane</keyword>
<evidence type="ECO:0000256" key="1">
    <source>
        <dbReference type="ARBA" id="ARBA00004651"/>
    </source>
</evidence>
<keyword evidence="7" id="KW-0407">Ion channel</keyword>
<feature type="transmembrane region" description="Helical" evidence="7">
    <location>
        <begin position="93"/>
        <end position="118"/>
    </location>
</feature>
<gene>
    <name evidence="11" type="ORF">FLL46_10600</name>
</gene>
<feature type="transmembrane region" description="Helical" evidence="7">
    <location>
        <begin position="20"/>
        <end position="41"/>
    </location>
</feature>
<dbReference type="InterPro" id="IPR045275">
    <property type="entry name" value="MscS_archaea/bacteria_type"/>
</dbReference>
<keyword evidence="5 7" id="KW-1133">Transmembrane helix</keyword>
<dbReference type="Gene3D" id="1.10.287.1260">
    <property type="match status" value="1"/>
</dbReference>
<dbReference type="InterPro" id="IPR023408">
    <property type="entry name" value="MscS_beta-dom_sf"/>
</dbReference>
<dbReference type="InterPro" id="IPR049142">
    <property type="entry name" value="MS_channel_1st"/>
</dbReference>
<evidence type="ECO:0000256" key="5">
    <source>
        <dbReference type="ARBA" id="ARBA00022989"/>
    </source>
</evidence>
<keyword evidence="7" id="KW-0813">Transport</keyword>
<sequence>MDWLQQIMQEYLPIISEDRLVQASLIVLISAVASVIAKSILNRLQIHGAGRTSSPIDDHMFGVLKKPVSMSILLIGIHLAAIRSQLFEEQLPFIGSVLATIAVFFWVRCVVSFSQFVLKHLSRDDAKFKMVQRHTLPLFQNLAVIIFYGAALYLILVAWDINVSAWVASAGILGLALSFAAKDTLANLFAGVFIMADTPYKIGDFIVLDSGERGMVTHIGIRSTRILTRDDVEIIVPNAIMGNTKVINETAGPHSKFRIRIQVGVAYGSDVKKVRKALLSAIERAPKVEQDPEPRVRFRTFGDSSLNFELLCWVAEPVLRGQVSDILNEAVYDIFNEQGINIPFPQRDVNLRQLPSESE</sequence>
<keyword evidence="3" id="KW-1003">Cell membrane</keyword>
<evidence type="ECO:0000259" key="8">
    <source>
        <dbReference type="Pfam" id="PF00924"/>
    </source>
</evidence>
<dbReference type="SUPFAM" id="SSF82861">
    <property type="entry name" value="Mechanosensitive channel protein MscS (YggB), transmembrane region"/>
    <property type="match status" value="1"/>
</dbReference>
<dbReference type="OrthoDB" id="9799209at2"/>
<feature type="transmembrane region" description="Helical" evidence="7">
    <location>
        <begin position="68"/>
        <end position="87"/>
    </location>
</feature>
<dbReference type="RefSeq" id="WP_142893485.1">
    <property type="nucleotide sequence ID" value="NZ_ML660163.1"/>
</dbReference>
<dbReference type="Pfam" id="PF21088">
    <property type="entry name" value="MS_channel_1st"/>
    <property type="match status" value="1"/>
</dbReference>
<dbReference type="InterPro" id="IPR011014">
    <property type="entry name" value="MscS_channel_TM-2"/>
</dbReference>
<dbReference type="Pfam" id="PF00924">
    <property type="entry name" value="MS_channel_2nd"/>
    <property type="match status" value="1"/>
</dbReference>
<keyword evidence="12" id="KW-1185">Reference proteome</keyword>
<dbReference type="PANTHER" id="PTHR30221:SF1">
    <property type="entry name" value="SMALL-CONDUCTANCE MECHANOSENSITIVE CHANNEL"/>
    <property type="match status" value="1"/>
</dbReference>
<dbReference type="Gene3D" id="2.30.30.60">
    <property type="match status" value="1"/>
</dbReference>
<protein>
    <recommendedName>
        <fullName evidence="7">Small-conductance mechanosensitive channel</fullName>
    </recommendedName>
</protein>
<evidence type="ECO:0000256" key="2">
    <source>
        <dbReference type="ARBA" id="ARBA00008017"/>
    </source>
</evidence>
<keyword evidence="4 7" id="KW-0812">Transmembrane</keyword>
<dbReference type="Gene3D" id="3.30.70.100">
    <property type="match status" value="1"/>
</dbReference>
<dbReference type="SUPFAM" id="SSF50182">
    <property type="entry name" value="Sm-like ribonucleoproteins"/>
    <property type="match status" value="1"/>
</dbReference>
<dbReference type="InterPro" id="IPR006685">
    <property type="entry name" value="MscS_channel_2nd"/>
</dbReference>
<evidence type="ECO:0000256" key="4">
    <source>
        <dbReference type="ARBA" id="ARBA00022692"/>
    </source>
</evidence>
<feature type="domain" description="Mechanosensitive ion channel transmembrane helices 2/3" evidence="10">
    <location>
        <begin position="143"/>
        <end position="182"/>
    </location>
</feature>
<accession>A0A545UEB6</accession>
<proteinExistence type="inferred from homology"/>
<keyword evidence="7" id="KW-0406">Ion transport</keyword>
<comment type="caution">
    <text evidence="11">The sequence shown here is derived from an EMBL/GenBank/DDBJ whole genome shotgun (WGS) entry which is preliminary data.</text>
</comment>
<comment type="subunit">
    <text evidence="7">Homoheptamer.</text>
</comment>
<evidence type="ECO:0000259" key="10">
    <source>
        <dbReference type="Pfam" id="PF21088"/>
    </source>
</evidence>
<evidence type="ECO:0000256" key="3">
    <source>
        <dbReference type="ARBA" id="ARBA00022475"/>
    </source>
</evidence>
<dbReference type="Proteomes" id="UP000315439">
    <property type="component" value="Unassembled WGS sequence"/>
</dbReference>
<evidence type="ECO:0000259" key="9">
    <source>
        <dbReference type="Pfam" id="PF21082"/>
    </source>
</evidence>
<comment type="function">
    <text evidence="7">Mechanosensitive channel that participates in the regulation of osmotic pressure changes within the cell, opening in response to stretch forces in the membrane lipid bilayer, without the need for other proteins. Contributes to normal resistance to hypoosmotic shock. Forms an ion channel of 1.0 nanosiemens conductance with a slight preference for anions.</text>
</comment>
<dbReference type="EMBL" id="VIKS01000006">
    <property type="protein sequence ID" value="TQV87824.1"/>
    <property type="molecule type" value="Genomic_DNA"/>
</dbReference>
<dbReference type="InterPro" id="IPR011066">
    <property type="entry name" value="MscS_channel_C_sf"/>
</dbReference>
<keyword evidence="7" id="KW-0997">Cell inner membrane</keyword>